<evidence type="ECO:0000313" key="1">
    <source>
        <dbReference type="EMBL" id="PSN74800.1"/>
    </source>
</evidence>
<dbReference type="Proteomes" id="UP000240883">
    <property type="component" value="Unassembled WGS sequence"/>
</dbReference>
<dbReference type="AlphaFoldDB" id="A0A2T2PAX9"/>
<accession>A0A2T2PAX9</accession>
<name>A0A2T2PAX9_CORCC</name>
<evidence type="ECO:0000313" key="2">
    <source>
        <dbReference type="Proteomes" id="UP000240883"/>
    </source>
</evidence>
<organism evidence="1 2">
    <name type="scientific">Corynespora cassiicola Philippines</name>
    <dbReference type="NCBI Taxonomy" id="1448308"/>
    <lineage>
        <taxon>Eukaryota</taxon>
        <taxon>Fungi</taxon>
        <taxon>Dikarya</taxon>
        <taxon>Ascomycota</taxon>
        <taxon>Pezizomycotina</taxon>
        <taxon>Dothideomycetes</taxon>
        <taxon>Pleosporomycetidae</taxon>
        <taxon>Pleosporales</taxon>
        <taxon>Corynesporascaceae</taxon>
        <taxon>Corynespora</taxon>
    </lineage>
</organism>
<sequence length="281" mass="32403">MGKNGFTSTTYDEASSGIKAIWRTHRFKQAEAPPPPPIREVLFQVQYFGIRANNEEYLERREGKSFPVWRKENFDLGFCQAHFLEDGCWLGPACYWSHPPLTKGEVTWIISIASNKALDFLQQVHKRMKVRYGAKGETIMYDHAFTLSCEQMVGVFKEEVNPKAGHNVVALMKSKKWEEMKLLFTGQGLWAESQMGFSESWSKTSISKISDMRGRLSLEMLCSDFITENLCPVPNEKDRRNRLKENRNKSITTSHIRWRVLLNPLGDIKHLSSFSPFGLRC</sequence>
<dbReference type="EMBL" id="KZ678128">
    <property type="protein sequence ID" value="PSN74800.1"/>
    <property type="molecule type" value="Genomic_DNA"/>
</dbReference>
<keyword evidence="2" id="KW-1185">Reference proteome</keyword>
<protein>
    <submittedName>
        <fullName evidence="1">Uncharacterized protein</fullName>
    </submittedName>
</protein>
<reference evidence="1 2" key="1">
    <citation type="journal article" date="2018" name="Front. Microbiol.">
        <title>Genome-Wide Analysis of Corynespora cassiicola Leaf Fall Disease Putative Effectors.</title>
        <authorList>
            <person name="Lopez D."/>
            <person name="Ribeiro S."/>
            <person name="Label P."/>
            <person name="Fumanal B."/>
            <person name="Venisse J.S."/>
            <person name="Kohler A."/>
            <person name="de Oliveira R.R."/>
            <person name="Labutti K."/>
            <person name="Lipzen A."/>
            <person name="Lail K."/>
            <person name="Bauer D."/>
            <person name="Ohm R.A."/>
            <person name="Barry K.W."/>
            <person name="Spatafora J."/>
            <person name="Grigoriev I.V."/>
            <person name="Martin F.M."/>
            <person name="Pujade-Renaud V."/>
        </authorList>
    </citation>
    <scope>NUCLEOTIDE SEQUENCE [LARGE SCALE GENOMIC DNA]</scope>
    <source>
        <strain evidence="1 2">Philippines</strain>
    </source>
</reference>
<gene>
    <name evidence="1" type="ORF">BS50DRAFT_581575</name>
</gene>
<proteinExistence type="predicted"/>